<keyword evidence="2" id="KW-1185">Reference proteome</keyword>
<proteinExistence type="predicted"/>
<accession>A0ACA8DSS6</accession>
<reference evidence="1" key="1">
    <citation type="submission" date="2015-03" db="EMBL/GenBank/DDBJ databases">
        <authorList>
            <person name="Xie B.-B."/>
            <person name="Rong J.-C."/>
            <person name="Qin Q.-L."/>
            <person name="Zhang Y.-Z."/>
        </authorList>
    </citation>
    <scope>NUCLEOTIDE SEQUENCE</scope>
    <source>
        <strain evidence="1">DSM 14585</strain>
    </source>
</reference>
<dbReference type="EMBL" id="CP011011">
    <property type="protein sequence ID" value="ATC81160.1"/>
    <property type="molecule type" value="Genomic_DNA"/>
</dbReference>
<dbReference type="Proteomes" id="UP000217277">
    <property type="component" value="Chromosome I"/>
</dbReference>
<sequence length="379" mass="42973">MSELEDKYADIRPYNDDEVAASLARLINDNAFIDVIAKYNLPRFISAMPFIARTLVRSQLRKKWGKFTSVEDVQNEVAKYLDKLIKRTTSKVTFSGLDKLDSQQAYLFISNHRDIVLDPALVNWGLYQHKMKTVRIAIGDNLLQIPYITELMRLNKSFIVKRSAKAPKEMLKALTQLSSYIYDSLTAGNSIWIAQKEGRAKDGFDQTDPALLKMLQLNGRKQKKEFGEYIKELKIVPVSISYQYEPCAISKAKELYHKQQHGEYVKSEGEDIASIVEGFSSAKGHVHLAFGQPVESGCDDADELAQTIDKHIVESFYLHPGNYIAGGCKQAVIDEPDTATFEQRLALVPEELKPLVLAMYAKPFQRKTEITNKVCEQSH</sequence>
<organism evidence="1 2">
    <name type="scientific">Pseudoalteromonas agarivorans DSM 14585</name>
    <dbReference type="NCBI Taxonomy" id="1312369"/>
    <lineage>
        <taxon>Bacteria</taxon>
        <taxon>Pseudomonadati</taxon>
        <taxon>Pseudomonadota</taxon>
        <taxon>Gammaproteobacteria</taxon>
        <taxon>Alteromonadales</taxon>
        <taxon>Pseudoalteromonadaceae</taxon>
        <taxon>Pseudoalteromonas</taxon>
    </lineage>
</organism>
<protein>
    <submittedName>
        <fullName evidence="1">Uncharacterized protein</fullName>
    </submittedName>
</protein>
<gene>
    <name evidence="1" type="ORF">PAGA_a0621</name>
</gene>
<evidence type="ECO:0000313" key="2">
    <source>
        <dbReference type="Proteomes" id="UP000217277"/>
    </source>
</evidence>
<evidence type="ECO:0000313" key="1">
    <source>
        <dbReference type="EMBL" id="ATC81160.1"/>
    </source>
</evidence>
<name>A0ACA8DSS6_9GAMM</name>